<proteinExistence type="predicted"/>
<dbReference type="STRING" id="59733.SAMN05421769_3253"/>
<accession>A0A1N6IBC1</accession>
<sequence>MVMKKRFFLFSLILFFAAFCTSILVQKEQNNKLSHDQSLKNHFLQKSDNTEQTDLYSWSDQDDTDSNTIEKVKFDYSILSQKWLSCLFAQSFTYTPIAVIQNRIYLSAPRYILYQSLQIAGC</sequence>
<evidence type="ECO:0000313" key="3">
    <source>
        <dbReference type="Proteomes" id="UP000184782"/>
    </source>
</evidence>
<dbReference type="AlphaFoldDB" id="A0A1N6IBC1"/>
<gene>
    <name evidence="2" type="ORF">SAMN05421769_3253</name>
</gene>
<evidence type="ECO:0008006" key="4">
    <source>
        <dbReference type="Google" id="ProtNLM"/>
    </source>
</evidence>
<dbReference type="EMBL" id="FSRQ01000003">
    <property type="protein sequence ID" value="SIO29338.1"/>
    <property type="molecule type" value="Genomic_DNA"/>
</dbReference>
<feature type="signal peptide" evidence="1">
    <location>
        <begin position="1"/>
        <end position="27"/>
    </location>
</feature>
<organism evidence="2 3">
    <name type="scientific">Chryseobacterium scophthalmum</name>
    <dbReference type="NCBI Taxonomy" id="59733"/>
    <lineage>
        <taxon>Bacteria</taxon>
        <taxon>Pseudomonadati</taxon>
        <taxon>Bacteroidota</taxon>
        <taxon>Flavobacteriia</taxon>
        <taxon>Flavobacteriales</taxon>
        <taxon>Weeksellaceae</taxon>
        <taxon>Chryseobacterium group</taxon>
        <taxon>Chryseobacterium</taxon>
    </lineage>
</organism>
<dbReference type="Proteomes" id="UP000184782">
    <property type="component" value="Unassembled WGS sequence"/>
</dbReference>
<evidence type="ECO:0000256" key="1">
    <source>
        <dbReference type="SAM" id="SignalP"/>
    </source>
</evidence>
<reference evidence="3" key="1">
    <citation type="submission" date="2016-12" db="EMBL/GenBank/DDBJ databases">
        <authorList>
            <person name="Varghese N."/>
            <person name="Submissions S."/>
        </authorList>
    </citation>
    <scope>NUCLEOTIDE SEQUENCE [LARGE SCALE GENOMIC DNA]</scope>
    <source>
        <strain evidence="3">DSM 16779</strain>
    </source>
</reference>
<keyword evidence="3" id="KW-1185">Reference proteome</keyword>
<keyword evidence="1" id="KW-0732">Signal</keyword>
<name>A0A1N6IBC1_9FLAO</name>
<protein>
    <recommendedName>
        <fullName evidence="4">Lipoprotein</fullName>
    </recommendedName>
</protein>
<evidence type="ECO:0000313" key="2">
    <source>
        <dbReference type="EMBL" id="SIO29338.1"/>
    </source>
</evidence>
<feature type="chain" id="PRO_5012726474" description="Lipoprotein" evidence="1">
    <location>
        <begin position="28"/>
        <end position="122"/>
    </location>
</feature>